<dbReference type="GO" id="GO:0016614">
    <property type="term" value="F:oxidoreductase activity, acting on CH-OH group of donors"/>
    <property type="evidence" value="ECO:0007669"/>
    <property type="project" value="InterPro"/>
</dbReference>
<comment type="caution">
    <text evidence="3">The sequence shown here is derived from an EMBL/GenBank/DDBJ whole genome shotgun (WGS) entry which is preliminary data.</text>
</comment>
<dbReference type="PANTHER" id="PTHR11552:SF100">
    <property type="entry name" value="DEHYDROGENASE, PUTATIVE (AFU_ORTHOLOGUE AFUA_5G00630)-RELATED"/>
    <property type="match status" value="1"/>
</dbReference>
<dbReference type="Pfam" id="PF05199">
    <property type="entry name" value="GMC_oxred_C"/>
    <property type="match status" value="1"/>
</dbReference>
<dbReference type="InterPro" id="IPR012132">
    <property type="entry name" value="GMC_OxRdtase"/>
</dbReference>
<sequence length="260" mass="28263">MLINRLFGILTLSVILTYAIDLKGYKYIVVGSGAGGGPLAARLALAGHKTLLLEAGNDQGHNLNYSNFYVQHYPDEARQARNLNTVYGTPDGRQHIGIDPPPGSNIKGILYPRAGTLGGCTAHNVLVAIYPYRSDFDYMAELTGDSSWRAENMLKYFVGLEKNGYLPPGKRGHGYNACLGIETSPLRLVLQDHAMCTCPIGTDDDPMAVLDSKFLVREVHRLRVVDGSALPRISGTFPVLSIRMMAEKAADVILSEIGTN</sequence>
<reference evidence="3 4" key="1">
    <citation type="submission" date="2016-10" db="EMBL/GenBank/DDBJ databases">
        <title>Genome sequencing of Aspergillus oryzae BCC7051.</title>
        <authorList>
            <person name="Thammarongtham C."/>
            <person name="Vorapreeda T."/>
            <person name="Nookaew I."/>
            <person name="Srisuk T."/>
            <person name="Land M."/>
            <person name="Jeennor S."/>
            <person name="Laoteng K."/>
        </authorList>
    </citation>
    <scope>NUCLEOTIDE SEQUENCE [LARGE SCALE GENOMIC DNA]</scope>
    <source>
        <strain evidence="3 4">BCC7051</strain>
    </source>
</reference>
<dbReference type="Proteomes" id="UP000190312">
    <property type="component" value="Unassembled WGS sequence"/>
</dbReference>
<protein>
    <submittedName>
        <fullName evidence="3">GMC oxidoreductase</fullName>
    </submittedName>
</protein>
<organism evidence="3 4">
    <name type="scientific">Aspergillus oryzae</name>
    <name type="common">Yellow koji mold</name>
    <dbReference type="NCBI Taxonomy" id="5062"/>
    <lineage>
        <taxon>Eukaryota</taxon>
        <taxon>Fungi</taxon>
        <taxon>Dikarya</taxon>
        <taxon>Ascomycota</taxon>
        <taxon>Pezizomycotina</taxon>
        <taxon>Eurotiomycetes</taxon>
        <taxon>Eurotiomycetidae</taxon>
        <taxon>Eurotiales</taxon>
        <taxon>Aspergillaceae</taxon>
        <taxon>Aspergillus</taxon>
        <taxon>Aspergillus subgen. Circumdati</taxon>
    </lineage>
</organism>
<name>A0A1S9DFT5_ASPOZ</name>
<gene>
    <name evidence="3" type="ORF">OAory_01042640</name>
</gene>
<dbReference type="InterPro" id="IPR036188">
    <property type="entry name" value="FAD/NAD-bd_sf"/>
</dbReference>
<dbReference type="AlphaFoldDB" id="A0A1S9DFT5"/>
<accession>A0A1S9DFT5</accession>
<dbReference type="InterPro" id="IPR007867">
    <property type="entry name" value="GMC_OxRtase_C"/>
</dbReference>
<evidence type="ECO:0000313" key="4">
    <source>
        <dbReference type="Proteomes" id="UP000190312"/>
    </source>
</evidence>
<dbReference type="SUPFAM" id="SSF51905">
    <property type="entry name" value="FAD/NAD(P)-binding domain"/>
    <property type="match status" value="1"/>
</dbReference>
<feature type="domain" description="Glucose-methanol-choline oxidoreductase C-terminal" evidence="2">
    <location>
        <begin position="193"/>
        <end position="246"/>
    </location>
</feature>
<dbReference type="EMBL" id="MKZY01000006">
    <property type="protein sequence ID" value="OOO07764.1"/>
    <property type="molecule type" value="Genomic_DNA"/>
</dbReference>
<dbReference type="PANTHER" id="PTHR11552">
    <property type="entry name" value="GLUCOSE-METHANOL-CHOLINE GMC OXIDOREDUCTASE"/>
    <property type="match status" value="1"/>
</dbReference>
<evidence type="ECO:0000256" key="1">
    <source>
        <dbReference type="ARBA" id="ARBA00010790"/>
    </source>
</evidence>
<dbReference type="GO" id="GO:0050660">
    <property type="term" value="F:flavin adenine dinucleotide binding"/>
    <property type="evidence" value="ECO:0007669"/>
    <property type="project" value="InterPro"/>
</dbReference>
<evidence type="ECO:0000313" key="3">
    <source>
        <dbReference type="EMBL" id="OOO07764.1"/>
    </source>
</evidence>
<dbReference type="VEuPathDB" id="FungiDB:AO090120000309"/>
<dbReference type="Gene3D" id="3.50.50.60">
    <property type="entry name" value="FAD/NAD(P)-binding domain"/>
    <property type="match status" value="2"/>
</dbReference>
<evidence type="ECO:0000259" key="2">
    <source>
        <dbReference type="Pfam" id="PF05199"/>
    </source>
</evidence>
<proteinExistence type="inferred from homology"/>
<comment type="similarity">
    <text evidence="1">Belongs to the GMC oxidoreductase family.</text>
</comment>